<gene>
    <name evidence="1" type="ORF">C0039_15385</name>
</gene>
<reference evidence="1 2" key="1">
    <citation type="submission" date="2018-01" db="EMBL/GenBank/DDBJ databases">
        <title>The draft genome sequence of Halioglobus lutimaris HF004.</title>
        <authorList>
            <person name="Du Z.-J."/>
            <person name="Shi M.-J."/>
        </authorList>
    </citation>
    <scope>NUCLEOTIDE SEQUENCE [LARGE SCALE GENOMIC DNA]</scope>
    <source>
        <strain evidence="1 2">HF004</strain>
    </source>
</reference>
<dbReference type="EMBL" id="PKUS01000023">
    <property type="protein sequence ID" value="PLW67799.1"/>
    <property type="molecule type" value="Genomic_DNA"/>
</dbReference>
<keyword evidence="2" id="KW-1185">Reference proteome</keyword>
<protein>
    <submittedName>
        <fullName evidence="1">Uncharacterized protein</fullName>
    </submittedName>
</protein>
<accession>A0A2N5WZX4</accession>
<evidence type="ECO:0000313" key="2">
    <source>
        <dbReference type="Proteomes" id="UP000235005"/>
    </source>
</evidence>
<name>A0A2N5WZX4_9GAMM</name>
<proteinExistence type="predicted"/>
<dbReference type="RefSeq" id="WP_101518567.1">
    <property type="nucleotide sequence ID" value="NZ_PKUS01000023.1"/>
</dbReference>
<evidence type="ECO:0000313" key="1">
    <source>
        <dbReference type="EMBL" id="PLW67799.1"/>
    </source>
</evidence>
<dbReference type="OrthoDB" id="7066023at2"/>
<dbReference type="Proteomes" id="UP000235005">
    <property type="component" value="Unassembled WGS sequence"/>
</dbReference>
<dbReference type="AlphaFoldDB" id="A0A2N5WZX4"/>
<comment type="caution">
    <text evidence="1">The sequence shown here is derived from an EMBL/GenBank/DDBJ whole genome shotgun (WGS) entry which is preliminary data.</text>
</comment>
<sequence length="103" mass="11609">MPALRRKLNYRNIVLHDEPSRETIGVATREGDYRYLPWLGFIELRLARRIPGARPVKLQAEAVSPTEGLSSDWRTLEAGEHVQGCLLGRGVFGVLNKGFPRIV</sequence>
<organism evidence="1 2">
    <name type="scientific">Pseudohalioglobus lutimaris</name>
    <dbReference type="NCBI Taxonomy" id="1737061"/>
    <lineage>
        <taxon>Bacteria</taxon>
        <taxon>Pseudomonadati</taxon>
        <taxon>Pseudomonadota</taxon>
        <taxon>Gammaproteobacteria</taxon>
        <taxon>Cellvibrionales</taxon>
        <taxon>Halieaceae</taxon>
        <taxon>Pseudohalioglobus</taxon>
    </lineage>
</organism>